<dbReference type="SUPFAM" id="SSF52540">
    <property type="entry name" value="P-loop containing nucleoside triphosphate hydrolases"/>
    <property type="match status" value="1"/>
</dbReference>
<keyword evidence="4" id="KW-1185">Reference proteome</keyword>
<gene>
    <name evidence="3" type="ORF">GAH_00236</name>
</gene>
<dbReference type="STRING" id="113653.GAH_00236"/>
<sequence>MREKKENMEMLKTLEIRNFKSIKHVKLDCRRINVFIGEPNTGKSNILESLGLLSWVAYGNTDLREFIRYENLLNLFYDLDLGERISISIDNSNLLELRFENGEFILESANQVYARFNYTGANRIRPAPPIAMTPFKYYKFRVRSEFPGDNPSFLYPPDGENLLTVLLANKELKSLIFEVFNKFGLKPVFKPVEKKIEVQKEIDGIVIAYPYSLISDTLQRIIFYITAIESNKDSILIFEEPEANAFPFYTKFLAERIALDESNQYFISTHNPYLLLSILGKAPEKDVQIFVTYFEDYQTKVKTLSDEQKSEILDLDASVFFNLQRFLEGF</sequence>
<dbReference type="AlphaFoldDB" id="A0A0F7IFR5"/>
<dbReference type="Pfam" id="PF13175">
    <property type="entry name" value="AAA_15"/>
    <property type="match status" value="1"/>
</dbReference>
<dbReference type="KEGG" id="gah:GAH_00236"/>
<dbReference type="GO" id="GO:0016887">
    <property type="term" value="F:ATP hydrolysis activity"/>
    <property type="evidence" value="ECO:0007669"/>
    <property type="project" value="InterPro"/>
</dbReference>
<dbReference type="InterPro" id="IPR003959">
    <property type="entry name" value="ATPase_AAA_core"/>
</dbReference>
<dbReference type="PANTHER" id="PTHR43581:SF2">
    <property type="entry name" value="EXCINUCLEASE ATPASE SUBUNIT"/>
    <property type="match status" value="1"/>
</dbReference>
<feature type="domain" description="ATPase AAA-type core" evidence="2">
    <location>
        <begin position="208"/>
        <end position="275"/>
    </location>
</feature>
<reference evidence="3 4" key="1">
    <citation type="submission" date="2015-04" db="EMBL/GenBank/DDBJ databases">
        <title>The complete genome sequence of the hyperthermophilic, obligate iron-reducing archaeon Geoglobus ahangari strain 234T.</title>
        <authorList>
            <person name="Manzella M.P."/>
            <person name="Holmes D.E."/>
            <person name="Rocheleau J.M."/>
            <person name="Chung A."/>
            <person name="Reguera G."/>
            <person name="Kashefi K."/>
        </authorList>
    </citation>
    <scope>NUCLEOTIDE SEQUENCE [LARGE SCALE GENOMIC DNA]</scope>
    <source>
        <strain evidence="3 4">234</strain>
    </source>
</reference>
<evidence type="ECO:0000313" key="4">
    <source>
        <dbReference type="Proteomes" id="UP000034723"/>
    </source>
</evidence>
<dbReference type="RefSeq" id="WP_052747710.1">
    <property type="nucleotide sequence ID" value="NZ_CP011267.1"/>
</dbReference>
<dbReference type="HOGENOM" id="CLU_052977_0_0_2"/>
<dbReference type="InParanoid" id="A0A0F7IFR5"/>
<dbReference type="Pfam" id="PF13304">
    <property type="entry name" value="AAA_21"/>
    <property type="match status" value="1"/>
</dbReference>
<dbReference type="EMBL" id="CP011267">
    <property type="protein sequence ID" value="AKG92408.1"/>
    <property type="molecule type" value="Genomic_DNA"/>
</dbReference>
<evidence type="ECO:0000259" key="1">
    <source>
        <dbReference type="Pfam" id="PF13175"/>
    </source>
</evidence>
<dbReference type="Gene3D" id="3.40.50.300">
    <property type="entry name" value="P-loop containing nucleotide triphosphate hydrolases"/>
    <property type="match status" value="1"/>
</dbReference>
<organism evidence="3 4">
    <name type="scientific">Geoglobus ahangari</name>
    <dbReference type="NCBI Taxonomy" id="113653"/>
    <lineage>
        <taxon>Archaea</taxon>
        <taxon>Methanobacteriati</taxon>
        <taxon>Methanobacteriota</taxon>
        <taxon>Archaeoglobi</taxon>
        <taxon>Archaeoglobales</taxon>
        <taxon>Archaeoglobaceae</taxon>
        <taxon>Geoglobus</taxon>
    </lineage>
</organism>
<dbReference type="InterPro" id="IPR041685">
    <property type="entry name" value="AAA_GajA/Old/RecF-like"/>
</dbReference>
<dbReference type="GO" id="GO:0005524">
    <property type="term" value="F:ATP binding"/>
    <property type="evidence" value="ECO:0007669"/>
    <property type="project" value="InterPro"/>
</dbReference>
<dbReference type="PATRIC" id="fig|113653.22.peg.237"/>
<dbReference type="InterPro" id="IPR027417">
    <property type="entry name" value="P-loop_NTPase"/>
</dbReference>
<feature type="domain" description="Endonuclease GajA/Old nuclease/RecF-like AAA" evidence="1">
    <location>
        <begin position="10"/>
        <end position="56"/>
    </location>
</feature>
<protein>
    <submittedName>
        <fullName evidence="3">AAA domain</fullName>
    </submittedName>
</protein>
<name>A0A0F7IFR5_9EURY</name>
<evidence type="ECO:0000313" key="3">
    <source>
        <dbReference type="EMBL" id="AKG92408.1"/>
    </source>
</evidence>
<dbReference type="InterPro" id="IPR051396">
    <property type="entry name" value="Bact_Antivir_Def_Nuclease"/>
</dbReference>
<proteinExistence type="predicted"/>
<dbReference type="GeneID" id="24802822"/>
<dbReference type="OrthoDB" id="25344at2157"/>
<evidence type="ECO:0000259" key="2">
    <source>
        <dbReference type="Pfam" id="PF13304"/>
    </source>
</evidence>
<dbReference type="PANTHER" id="PTHR43581">
    <property type="entry name" value="ATP/GTP PHOSPHATASE"/>
    <property type="match status" value="1"/>
</dbReference>
<dbReference type="Proteomes" id="UP000034723">
    <property type="component" value="Chromosome"/>
</dbReference>
<accession>A0A0F7IFR5</accession>